<comment type="similarity">
    <text evidence="1">Belongs to the HAD-like hydrolase superfamily. SerB family.</text>
</comment>
<dbReference type="SUPFAM" id="SSF56784">
    <property type="entry name" value="HAD-like"/>
    <property type="match status" value="1"/>
</dbReference>
<proteinExistence type="inferred from homology"/>
<dbReference type="Gene3D" id="3.40.50.1000">
    <property type="entry name" value="HAD superfamily/HAD-like"/>
    <property type="match status" value="1"/>
</dbReference>
<dbReference type="InterPro" id="IPR050582">
    <property type="entry name" value="HAD-like_SerB"/>
</dbReference>
<sequence>MTADAGPDPLPSWREGSIKRRLLAFVAAVCTPGDPAWVAPQERIAVFDNDGTLWSEQPMYVQLAFALQRVRCLVAERAELAHHPLVAAALADDIEALMGHGLEGLLELAAMTHAGMADAAFSALARAWLREARHPGLGVPYTGLVYQPMLELLALLRAREFRSWIVTGGGVEFVRVFAEETYGIPPERVIGSTLQLRYGEENGQPTVWREAVVDAINDGDAKPVGIARAIGRRPIAAFGNSDGDLAMLRWTTAGPGRRLGLLLHHDDDEREVAYDRASAFGRLDLGLELARRHGWSLVSLRRDWHRIFPTPLPQD</sequence>
<dbReference type="InterPro" id="IPR036412">
    <property type="entry name" value="HAD-like_sf"/>
</dbReference>
<dbReference type="InterPro" id="IPR023214">
    <property type="entry name" value="HAD_sf"/>
</dbReference>
<evidence type="ECO:0000256" key="4">
    <source>
        <dbReference type="ARBA" id="ARBA00022842"/>
    </source>
</evidence>
<dbReference type="EMBL" id="JAYGHX010000005">
    <property type="protein sequence ID" value="MEA5391407.1"/>
    <property type="molecule type" value="Genomic_DNA"/>
</dbReference>
<protein>
    <submittedName>
        <fullName evidence="5">HAD family hydrolase</fullName>
        <ecNumber evidence="5">3.1.3.-</ecNumber>
    </submittedName>
</protein>
<organism evidence="5 6">
    <name type="scientific">Cyanobium gracile UHCC 0139</name>
    <dbReference type="NCBI Taxonomy" id="3110308"/>
    <lineage>
        <taxon>Bacteria</taxon>
        <taxon>Bacillati</taxon>
        <taxon>Cyanobacteriota</taxon>
        <taxon>Cyanophyceae</taxon>
        <taxon>Synechococcales</taxon>
        <taxon>Prochlorococcaceae</taxon>
        <taxon>Cyanobium</taxon>
    </lineage>
</organism>
<dbReference type="GO" id="GO:0016787">
    <property type="term" value="F:hydrolase activity"/>
    <property type="evidence" value="ECO:0007669"/>
    <property type="project" value="UniProtKB-KW"/>
</dbReference>
<evidence type="ECO:0000256" key="3">
    <source>
        <dbReference type="ARBA" id="ARBA00022801"/>
    </source>
</evidence>
<name>A0ABU5RUJ0_9CYAN</name>
<evidence type="ECO:0000256" key="2">
    <source>
        <dbReference type="ARBA" id="ARBA00022723"/>
    </source>
</evidence>
<dbReference type="PANTHER" id="PTHR43344">
    <property type="entry name" value="PHOSPHOSERINE PHOSPHATASE"/>
    <property type="match status" value="1"/>
</dbReference>
<dbReference type="Proteomes" id="UP001304461">
    <property type="component" value="Unassembled WGS sequence"/>
</dbReference>
<reference evidence="5 6" key="1">
    <citation type="submission" date="2023-12" db="EMBL/GenBank/DDBJ databases">
        <title>Baltic Sea Cyanobacteria.</title>
        <authorList>
            <person name="Delbaje E."/>
            <person name="Fewer D.P."/>
            <person name="Shishido T.K."/>
        </authorList>
    </citation>
    <scope>NUCLEOTIDE SEQUENCE [LARGE SCALE GENOMIC DNA]</scope>
    <source>
        <strain evidence="5 6">UHCC 0139</strain>
    </source>
</reference>
<dbReference type="RefSeq" id="WP_323305442.1">
    <property type="nucleotide sequence ID" value="NZ_JAYGHX010000005.1"/>
</dbReference>
<keyword evidence="4" id="KW-0460">Magnesium</keyword>
<evidence type="ECO:0000256" key="1">
    <source>
        <dbReference type="ARBA" id="ARBA00009184"/>
    </source>
</evidence>
<keyword evidence="3 5" id="KW-0378">Hydrolase</keyword>
<evidence type="ECO:0000313" key="6">
    <source>
        <dbReference type="Proteomes" id="UP001304461"/>
    </source>
</evidence>
<keyword evidence="6" id="KW-1185">Reference proteome</keyword>
<dbReference type="Pfam" id="PF12710">
    <property type="entry name" value="HAD"/>
    <property type="match status" value="1"/>
</dbReference>
<comment type="caution">
    <text evidence="5">The sequence shown here is derived from an EMBL/GenBank/DDBJ whole genome shotgun (WGS) entry which is preliminary data.</text>
</comment>
<evidence type="ECO:0000313" key="5">
    <source>
        <dbReference type="EMBL" id="MEA5391407.1"/>
    </source>
</evidence>
<dbReference type="PANTHER" id="PTHR43344:SF13">
    <property type="entry name" value="PHOSPHATASE RV3661-RELATED"/>
    <property type="match status" value="1"/>
</dbReference>
<dbReference type="EC" id="3.1.3.-" evidence="5"/>
<keyword evidence="2" id="KW-0479">Metal-binding</keyword>
<gene>
    <name evidence="5" type="ORF">VB738_09055</name>
</gene>
<accession>A0ABU5RUJ0</accession>